<feature type="domain" description="Major facilitator superfamily (MFS) profile" evidence="6">
    <location>
        <begin position="22"/>
        <end position="417"/>
    </location>
</feature>
<evidence type="ECO:0000313" key="7">
    <source>
        <dbReference type="EMBL" id="GAA5123469.1"/>
    </source>
</evidence>
<sequence>MTSDPRPTTRAAPWRRVFYGWWMIAGLAVTELVSWGVLVYAFSVFVVPMGAQLGWSAAQLGGAYTTGVAVSGLVAVPVGHLLQRNGARGVMTAGSLLGVAGLLTWAHAHSLGTFYTAFVLAGLAMAATLYEPAFAVAATWFVAHRARAVLVLTIAGGLSSTVFVPLTGVLIGAYGWRTTLVLLAGILGVVTVPLHAALLRRRPSDLGTHPDGRPADADAPTWPDTISGAITRRASFRWFTLHLVTHTAGKLAVTVVLVAYLTGRGYPLTQATVAAGAVGAFQVIGRLTCTALQSRIPAQRTAVLLFAAQAVALPAPLLTTGHGPAATAAVIGSVVFFGLGYGLPDLLRGTVLVDYYGPRRYPRVNGIIAVFVVAARAAGPLLAGLAATAFGGHSATLLGAAALMATGGFALSRAHRAFTTESAAAEPDDRGRI</sequence>
<evidence type="ECO:0000256" key="3">
    <source>
        <dbReference type="ARBA" id="ARBA00022989"/>
    </source>
</evidence>
<dbReference type="Proteomes" id="UP001500804">
    <property type="component" value="Unassembled WGS sequence"/>
</dbReference>
<feature type="transmembrane region" description="Helical" evidence="5">
    <location>
        <begin position="149"/>
        <end position="174"/>
    </location>
</feature>
<accession>A0ABP9NJR1</accession>
<evidence type="ECO:0000256" key="1">
    <source>
        <dbReference type="ARBA" id="ARBA00004651"/>
    </source>
</evidence>
<feature type="transmembrane region" description="Helical" evidence="5">
    <location>
        <begin position="62"/>
        <end position="82"/>
    </location>
</feature>
<dbReference type="InterPro" id="IPR011701">
    <property type="entry name" value="MFS"/>
</dbReference>
<organism evidence="7 8">
    <name type="scientific">Pseudonocardia adelaidensis</name>
    <dbReference type="NCBI Taxonomy" id="648754"/>
    <lineage>
        <taxon>Bacteria</taxon>
        <taxon>Bacillati</taxon>
        <taxon>Actinomycetota</taxon>
        <taxon>Actinomycetes</taxon>
        <taxon>Pseudonocardiales</taxon>
        <taxon>Pseudonocardiaceae</taxon>
        <taxon>Pseudonocardia</taxon>
    </lineage>
</organism>
<dbReference type="InterPro" id="IPR036259">
    <property type="entry name" value="MFS_trans_sf"/>
</dbReference>
<reference evidence="8" key="1">
    <citation type="journal article" date="2019" name="Int. J. Syst. Evol. Microbiol.">
        <title>The Global Catalogue of Microorganisms (GCM) 10K type strain sequencing project: providing services to taxonomists for standard genome sequencing and annotation.</title>
        <authorList>
            <consortium name="The Broad Institute Genomics Platform"/>
            <consortium name="The Broad Institute Genome Sequencing Center for Infectious Disease"/>
            <person name="Wu L."/>
            <person name="Ma J."/>
        </authorList>
    </citation>
    <scope>NUCLEOTIDE SEQUENCE [LARGE SCALE GENOMIC DNA]</scope>
    <source>
        <strain evidence="8">JCM 18302</strain>
    </source>
</reference>
<dbReference type="InterPro" id="IPR020846">
    <property type="entry name" value="MFS_dom"/>
</dbReference>
<keyword evidence="2 5" id="KW-0812">Transmembrane</keyword>
<feature type="transmembrane region" description="Helical" evidence="5">
    <location>
        <begin position="180"/>
        <end position="199"/>
    </location>
</feature>
<feature type="transmembrane region" description="Helical" evidence="5">
    <location>
        <begin position="89"/>
        <end position="108"/>
    </location>
</feature>
<feature type="transmembrane region" description="Helical" evidence="5">
    <location>
        <begin position="21"/>
        <end position="42"/>
    </location>
</feature>
<feature type="transmembrane region" description="Helical" evidence="5">
    <location>
        <begin position="364"/>
        <end position="387"/>
    </location>
</feature>
<comment type="subcellular location">
    <subcellularLocation>
        <location evidence="1">Cell membrane</location>
        <topology evidence="1">Multi-pass membrane protein</topology>
    </subcellularLocation>
</comment>
<evidence type="ECO:0000256" key="4">
    <source>
        <dbReference type="ARBA" id="ARBA00023136"/>
    </source>
</evidence>
<evidence type="ECO:0000256" key="5">
    <source>
        <dbReference type="SAM" id="Phobius"/>
    </source>
</evidence>
<protein>
    <submittedName>
        <fullName evidence="7">MFS transporter</fullName>
    </submittedName>
</protein>
<dbReference type="InterPro" id="IPR050327">
    <property type="entry name" value="Proton-linked_MCT"/>
</dbReference>
<dbReference type="PROSITE" id="PS50850">
    <property type="entry name" value="MFS"/>
    <property type="match status" value="1"/>
</dbReference>
<dbReference type="RefSeq" id="WP_345606197.1">
    <property type="nucleotide sequence ID" value="NZ_BAABJO010000012.1"/>
</dbReference>
<feature type="transmembrane region" description="Helical" evidence="5">
    <location>
        <begin position="301"/>
        <end position="319"/>
    </location>
</feature>
<feature type="transmembrane region" description="Helical" evidence="5">
    <location>
        <begin position="268"/>
        <end position="289"/>
    </location>
</feature>
<dbReference type="Gene3D" id="1.20.1250.20">
    <property type="entry name" value="MFS general substrate transporter like domains"/>
    <property type="match status" value="1"/>
</dbReference>
<evidence type="ECO:0000313" key="8">
    <source>
        <dbReference type="Proteomes" id="UP001500804"/>
    </source>
</evidence>
<proteinExistence type="predicted"/>
<feature type="transmembrane region" description="Helical" evidence="5">
    <location>
        <begin position="393"/>
        <end position="411"/>
    </location>
</feature>
<dbReference type="SUPFAM" id="SSF103473">
    <property type="entry name" value="MFS general substrate transporter"/>
    <property type="match status" value="1"/>
</dbReference>
<gene>
    <name evidence="7" type="ORF">GCM10023320_35240</name>
</gene>
<dbReference type="PANTHER" id="PTHR11360">
    <property type="entry name" value="MONOCARBOXYLATE TRANSPORTER"/>
    <property type="match status" value="1"/>
</dbReference>
<dbReference type="EMBL" id="BAABJO010000012">
    <property type="protein sequence ID" value="GAA5123469.1"/>
    <property type="molecule type" value="Genomic_DNA"/>
</dbReference>
<feature type="transmembrane region" description="Helical" evidence="5">
    <location>
        <begin position="325"/>
        <end position="343"/>
    </location>
</feature>
<name>A0ABP9NJR1_9PSEU</name>
<feature type="transmembrane region" description="Helical" evidence="5">
    <location>
        <begin position="114"/>
        <end position="142"/>
    </location>
</feature>
<dbReference type="Pfam" id="PF07690">
    <property type="entry name" value="MFS_1"/>
    <property type="match status" value="1"/>
</dbReference>
<evidence type="ECO:0000259" key="6">
    <source>
        <dbReference type="PROSITE" id="PS50850"/>
    </source>
</evidence>
<keyword evidence="3 5" id="KW-1133">Transmembrane helix</keyword>
<keyword evidence="4 5" id="KW-0472">Membrane</keyword>
<keyword evidence="8" id="KW-1185">Reference proteome</keyword>
<comment type="caution">
    <text evidence="7">The sequence shown here is derived from an EMBL/GenBank/DDBJ whole genome shotgun (WGS) entry which is preliminary data.</text>
</comment>
<feature type="transmembrane region" description="Helical" evidence="5">
    <location>
        <begin position="239"/>
        <end position="262"/>
    </location>
</feature>
<evidence type="ECO:0000256" key="2">
    <source>
        <dbReference type="ARBA" id="ARBA00022692"/>
    </source>
</evidence>
<dbReference type="PANTHER" id="PTHR11360:SF290">
    <property type="entry name" value="MONOCARBOXYLATE MFS PERMEASE"/>
    <property type="match status" value="1"/>
</dbReference>